<gene>
    <name evidence="1" type="ORF">HDA33_001993</name>
</gene>
<dbReference type="Proteomes" id="UP000567246">
    <property type="component" value="Unassembled WGS sequence"/>
</dbReference>
<sequence>MDTPARLRGEVADRYAALALPSWPDPHADRAPSESEYERVSDPQRYRIVAARARLWAEVLAEAGAAVAEVPLETVTPDGETAPGQTVLVHRALRVDPPAGVDGAAPLWLVESLTPAGPETLPLLHLSAGRVEDLRARFPFCGCDACDDGSDRLLDELDDAITRVIADTESTAHRLWFGER</sequence>
<evidence type="ECO:0000313" key="1">
    <source>
        <dbReference type="EMBL" id="MBB5849429.1"/>
    </source>
</evidence>
<dbReference type="Pfam" id="PF19736">
    <property type="entry name" value="DUF6226"/>
    <property type="match status" value="1"/>
</dbReference>
<keyword evidence="2" id="KW-1185">Reference proteome</keyword>
<comment type="caution">
    <text evidence="1">The sequence shown here is derived from an EMBL/GenBank/DDBJ whole genome shotgun (WGS) entry which is preliminary data.</text>
</comment>
<proteinExistence type="predicted"/>
<accession>A0A7W9JKR6</accession>
<dbReference type="RefSeq" id="WP_184172979.1">
    <property type="nucleotide sequence ID" value="NZ_BAABAG010000012.1"/>
</dbReference>
<dbReference type="AlphaFoldDB" id="A0A7W9JKR6"/>
<dbReference type="InterPro" id="IPR045773">
    <property type="entry name" value="DUF6226"/>
</dbReference>
<reference evidence="1 2" key="1">
    <citation type="submission" date="2020-08" db="EMBL/GenBank/DDBJ databases">
        <title>Sequencing the genomes of 1000 actinobacteria strains.</title>
        <authorList>
            <person name="Klenk H.-P."/>
        </authorList>
    </citation>
    <scope>NUCLEOTIDE SEQUENCE [LARGE SCALE GENOMIC DNA]</scope>
    <source>
        <strain evidence="1 2">DSM 17945</strain>
    </source>
</reference>
<dbReference type="EMBL" id="JACHMW010000001">
    <property type="protein sequence ID" value="MBB5849429.1"/>
    <property type="molecule type" value="Genomic_DNA"/>
</dbReference>
<protein>
    <submittedName>
        <fullName evidence="1">Uncharacterized protein</fullName>
    </submittedName>
</protein>
<name>A0A7W9JKR6_9MICC</name>
<evidence type="ECO:0000313" key="2">
    <source>
        <dbReference type="Proteomes" id="UP000567246"/>
    </source>
</evidence>
<organism evidence="1 2">
    <name type="scientific">Micrococcus endophyticus</name>
    <dbReference type="NCBI Taxonomy" id="455343"/>
    <lineage>
        <taxon>Bacteria</taxon>
        <taxon>Bacillati</taxon>
        <taxon>Actinomycetota</taxon>
        <taxon>Actinomycetes</taxon>
        <taxon>Micrococcales</taxon>
        <taxon>Micrococcaceae</taxon>
        <taxon>Micrococcus</taxon>
    </lineage>
</organism>